<dbReference type="EMBL" id="QELD01000003">
    <property type="protein sequence ID" value="MDN4187245.1"/>
    <property type="molecule type" value="Genomic_DNA"/>
</dbReference>
<feature type="compositionally biased region" description="Polar residues" evidence="1">
    <location>
        <begin position="37"/>
        <end position="46"/>
    </location>
</feature>
<reference evidence="2" key="2">
    <citation type="journal article" date="2022" name="3 Biotech.">
        <title>Isomaltooligosaccharides utilization and genomic characterization of human infant anti-inflammatory Bifidobacterium longum and Bifidobacterium breve strains.</title>
        <authorList>
            <person name="Sharma S."/>
            <person name="Singh S."/>
            <person name="Chaudhary V."/>
            <person name="Mantri S."/>
            <person name="Chander A."/>
            <person name="Maurya R."/>
            <person name="Rajarammohan S."/>
            <person name="Singh R.P."/>
            <person name="Rishi P."/>
            <person name="Bishnoi M."/>
            <person name="Bhadada S.K."/>
            <person name="Kondepudi K.K."/>
        </authorList>
    </citation>
    <scope>NUCLEOTIDE SEQUENCE</scope>
    <source>
        <strain evidence="2">Bif11</strain>
    </source>
</reference>
<comment type="caution">
    <text evidence="2">The sequence shown here is derived from an EMBL/GenBank/DDBJ whole genome shotgun (WGS) entry which is preliminary data.</text>
</comment>
<evidence type="ECO:0000256" key="1">
    <source>
        <dbReference type="SAM" id="MobiDB-lite"/>
    </source>
</evidence>
<dbReference type="AlphaFoldDB" id="A0AAW7LIC8"/>
<gene>
    <name evidence="2" type="ORF">DC496_02375</name>
</gene>
<accession>A0AAW7LIC8</accession>
<dbReference type="InterPro" id="IPR009706">
    <property type="entry name" value="DUF1287"/>
</dbReference>
<name>A0AAW7LIC8_BIFBR</name>
<organism evidence="2 3">
    <name type="scientific">Bifidobacterium breve</name>
    <dbReference type="NCBI Taxonomy" id="1685"/>
    <lineage>
        <taxon>Bacteria</taxon>
        <taxon>Bacillati</taxon>
        <taxon>Actinomycetota</taxon>
        <taxon>Actinomycetes</taxon>
        <taxon>Bifidobacteriales</taxon>
        <taxon>Bifidobacteriaceae</taxon>
        <taxon>Bifidobacterium</taxon>
    </lineage>
</organism>
<sequence length="252" mass="27476">MLVLGGVLAARHLARVLPMSLTAGVTQVAGLLAGTPDPTSADSAASESDIMPTDEANRKYSKAASTVDFNGNGVDDYADIVTGARKDAENHPAYDSDYYQGGYPPADRGACTDSVWRAFREAGYDLKAMVDTDIAADPASYVAVAPKPDSNIDFRRTGVLDVFFTKYGQTLTTDTADVAQWQGGDIVVFQHVKHIGVISDKRDKNGTPYVIHNMAQKQRENDYFSFKKHMTVTGHYRFDASKVPQSVLKVWQ</sequence>
<dbReference type="Proteomes" id="UP001169990">
    <property type="component" value="Unassembled WGS sequence"/>
</dbReference>
<reference evidence="2" key="1">
    <citation type="submission" date="2018-05" db="EMBL/GenBank/DDBJ databases">
        <authorList>
            <person name="Kondepudi K.K."/>
            <person name="Singh S."/>
            <person name="Chaudhry V."/>
            <person name="Mantri S."/>
            <person name="Bhadada S."/>
            <person name="Bishnoi M."/>
            <person name="Kaur J."/>
            <person name="Sharma S."/>
            <person name="Bhatia R."/>
        </authorList>
    </citation>
    <scope>NUCLEOTIDE SEQUENCE</scope>
    <source>
        <strain evidence="2">Bif11</strain>
    </source>
</reference>
<dbReference type="Pfam" id="PF06940">
    <property type="entry name" value="DUF1287"/>
    <property type="match status" value="1"/>
</dbReference>
<evidence type="ECO:0000313" key="3">
    <source>
        <dbReference type="Proteomes" id="UP001169990"/>
    </source>
</evidence>
<evidence type="ECO:0000313" key="2">
    <source>
        <dbReference type="EMBL" id="MDN4187245.1"/>
    </source>
</evidence>
<proteinExistence type="predicted"/>
<protein>
    <submittedName>
        <fullName evidence="2">DUF1287 domain-containing protein</fullName>
    </submittedName>
</protein>
<feature type="region of interest" description="Disordered" evidence="1">
    <location>
        <begin position="37"/>
        <end position="57"/>
    </location>
</feature>
<dbReference type="RefSeq" id="WP_106621706.1">
    <property type="nucleotide sequence ID" value="NZ_QELD01000003.1"/>
</dbReference>